<proteinExistence type="predicted"/>
<dbReference type="CDD" id="cd12148">
    <property type="entry name" value="fungal_TF_MHR"/>
    <property type="match status" value="1"/>
</dbReference>
<evidence type="ECO:0000256" key="1">
    <source>
        <dbReference type="ARBA" id="ARBA00004123"/>
    </source>
</evidence>
<dbReference type="CDD" id="cd00067">
    <property type="entry name" value="GAL4"/>
    <property type="match status" value="1"/>
</dbReference>
<evidence type="ECO:0000259" key="5">
    <source>
        <dbReference type="PROSITE" id="PS50048"/>
    </source>
</evidence>
<dbReference type="InterPro" id="IPR001138">
    <property type="entry name" value="Zn2Cys6_DnaBD"/>
</dbReference>
<dbReference type="PROSITE" id="PS00463">
    <property type="entry name" value="ZN2_CY6_FUNGAL_1"/>
    <property type="match status" value="1"/>
</dbReference>
<feature type="region of interest" description="Disordered" evidence="4">
    <location>
        <begin position="581"/>
        <end position="601"/>
    </location>
</feature>
<dbReference type="GO" id="GO:0006351">
    <property type="term" value="P:DNA-templated transcription"/>
    <property type="evidence" value="ECO:0007669"/>
    <property type="project" value="InterPro"/>
</dbReference>
<evidence type="ECO:0000256" key="3">
    <source>
        <dbReference type="ARBA" id="ARBA00023242"/>
    </source>
</evidence>
<keyword evidence="2" id="KW-0479">Metal-binding</keyword>
<protein>
    <recommendedName>
        <fullName evidence="5">Zn(2)-C6 fungal-type domain-containing protein</fullName>
    </recommendedName>
</protein>
<comment type="caution">
    <text evidence="6">The sequence shown here is derived from an EMBL/GenBank/DDBJ whole genome shotgun (WGS) entry which is preliminary data.</text>
</comment>
<dbReference type="InterPro" id="IPR036864">
    <property type="entry name" value="Zn2-C6_fun-type_DNA-bd_sf"/>
</dbReference>
<feature type="region of interest" description="Disordered" evidence="4">
    <location>
        <begin position="1"/>
        <end position="25"/>
    </location>
</feature>
<dbReference type="PANTHER" id="PTHR31001:SF56">
    <property type="entry name" value="ZN(2)-C6 FUNGAL-TYPE DOMAIN-CONTAINING PROTEIN"/>
    <property type="match status" value="1"/>
</dbReference>
<evidence type="ECO:0000256" key="2">
    <source>
        <dbReference type="ARBA" id="ARBA00022723"/>
    </source>
</evidence>
<dbReference type="AlphaFoldDB" id="A0AAW0Z345"/>
<dbReference type="SMART" id="SM00066">
    <property type="entry name" value="GAL4"/>
    <property type="match status" value="1"/>
</dbReference>
<dbReference type="EMBL" id="JBCAWK010000003">
    <property type="protein sequence ID" value="KAK8864564.1"/>
    <property type="molecule type" value="Genomic_DNA"/>
</dbReference>
<comment type="subcellular location">
    <subcellularLocation>
        <location evidence="1">Nucleus</location>
    </subcellularLocation>
</comment>
<dbReference type="GO" id="GO:0003677">
    <property type="term" value="F:DNA binding"/>
    <property type="evidence" value="ECO:0007669"/>
    <property type="project" value="InterPro"/>
</dbReference>
<evidence type="ECO:0000313" key="6">
    <source>
        <dbReference type="EMBL" id="KAK8864564.1"/>
    </source>
</evidence>
<name>A0AAW0Z345_9TREE</name>
<organism evidence="6 7">
    <name type="scientific">Kwoniella newhampshirensis</name>
    <dbReference type="NCBI Taxonomy" id="1651941"/>
    <lineage>
        <taxon>Eukaryota</taxon>
        <taxon>Fungi</taxon>
        <taxon>Dikarya</taxon>
        <taxon>Basidiomycota</taxon>
        <taxon>Agaricomycotina</taxon>
        <taxon>Tremellomycetes</taxon>
        <taxon>Tremellales</taxon>
        <taxon>Cryptococcaceae</taxon>
        <taxon>Kwoniella</taxon>
    </lineage>
</organism>
<gene>
    <name evidence="6" type="ORF">IAR55_001814</name>
</gene>
<dbReference type="RefSeq" id="XP_066804860.1">
    <property type="nucleotide sequence ID" value="XM_066944937.1"/>
</dbReference>
<dbReference type="Pfam" id="PF04082">
    <property type="entry name" value="Fungal_trans"/>
    <property type="match status" value="1"/>
</dbReference>
<dbReference type="SMART" id="SM00906">
    <property type="entry name" value="Fungal_trans"/>
    <property type="match status" value="1"/>
</dbReference>
<sequence length="701" mass="77143">MIEMESIDPVAGPSKPKAKPYSNRGNRNQPILSCLECRRMKWRCDRDFPCGHCRRRGLQDICPGNQSGRAKACRTTNAAGMSSGTSIPARNINSPSDLTWSSKFPFQLDSVSSLHPEDGAEAEAYDRLAIEEAQGGRSRMKLYRGAGWNFGLLSAASSLVSSPFSTYGIPGNAPPLEVLVQQLPDRSLGEHFARVYFEIGSVMNWTLDSTTFQNDYLDGVYSLIDRPEMIRPHCLAILYMVFAIGAQMDPAIEACNTLGQAYCSLAKSALDIDMTGSVEMIQAMQIMSRFLVNQGAGAEVYEHFWLMLGWALRSAQAIGLHRDGDRLGLDEKESELRRRVFWEIHTEDLIHSSSQGRPHAIHSSTIDAAFPDVKSAAQPTTFSAFYRHKHRLTRIWARINELQTGVEPIKYSEILSLDGKLKELQDGLPVELQKGAEGSTRDVLQGIAIRLLIAEGLLCLHRGHFARALRECPEEPLNSKCRYSYLSVLETSRLALTTASEVLEVASGIASRYSVFTFSIVSATLNLAIACIHAPASSIAWAVLDKAQEGSRLFETVMSDPKQANTSNLLRRYVHRAEVAMSTHRSRSHSSHPHEGHPSGLLATVDVTSKSSLERSEVPVAPVALPGEIQGDVDSNIPATILSVDDPPVPDLDLFQRLSNILANPSTSADLDGAADMSTIFDFDQLFTNFDDTSVTRWGSM</sequence>
<keyword evidence="3" id="KW-0539">Nucleus</keyword>
<dbReference type="PANTHER" id="PTHR31001">
    <property type="entry name" value="UNCHARACTERIZED TRANSCRIPTIONAL REGULATORY PROTEIN"/>
    <property type="match status" value="1"/>
</dbReference>
<dbReference type="PROSITE" id="PS50048">
    <property type="entry name" value="ZN2_CY6_FUNGAL_2"/>
    <property type="match status" value="1"/>
</dbReference>
<dbReference type="SUPFAM" id="SSF57701">
    <property type="entry name" value="Zn2/Cys6 DNA-binding domain"/>
    <property type="match status" value="1"/>
</dbReference>
<dbReference type="Pfam" id="PF00172">
    <property type="entry name" value="Zn_clus"/>
    <property type="match status" value="1"/>
</dbReference>
<dbReference type="GO" id="GO:0008270">
    <property type="term" value="F:zinc ion binding"/>
    <property type="evidence" value="ECO:0007669"/>
    <property type="project" value="InterPro"/>
</dbReference>
<dbReference type="InterPro" id="IPR007219">
    <property type="entry name" value="XnlR_reg_dom"/>
</dbReference>
<evidence type="ECO:0000313" key="7">
    <source>
        <dbReference type="Proteomes" id="UP001388673"/>
    </source>
</evidence>
<dbReference type="GO" id="GO:0005634">
    <property type="term" value="C:nucleus"/>
    <property type="evidence" value="ECO:0007669"/>
    <property type="project" value="UniProtKB-SubCell"/>
</dbReference>
<dbReference type="GeneID" id="92179073"/>
<evidence type="ECO:0000256" key="4">
    <source>
        <dbReference type="SAM" id="MobiDB-lite"/>
    </source>
</evidence>
<dbReference type="Gene3D" id="4.10.240.10">
    <property type="entry name" value="Zn(2)-C6 fungal-type DNA-binding domain"/>
    <property type="match status" value="1"/>
</dbReference>
<dbReference type="Proteomes" id="UP001388673">
    <property type="component" value="Unassembled WGS sequence"/>
</dbReference>
<dbReference type="KEGG" id="kne:92179073"/>
<dbReference type="GO" id="GO:0000981">
    <property type="term" value="F:DNA-binding transcription factor activity, RNA polymerase II-specific"/>
    <property type="evidence" value="ECO:0007669"/>
    <property type="project" value="InterPro"/>
</dbReference>
<accession>A0AAW0Z345</accession>
<dbReference type="InterPro" id="IPR050613">
    <property type="entry name" value="Sec_Metabolite_Reg"/>
</dbReference>
<reference evidence="6 7" key="1">
    <citation type="journal article" date="2024" name="bioRxiv">
        <title>Comparative genomics of Cryptococcus and Kwoniella reveals pathogenesis evolution and contrasting karyotype dynamics via intercentromeric recombination or chromosome fusion.</title>
        <authorList>
            <person name="Coelho M.A."/>
            <person name="David-Palma M."/>
            <person name="Shea T."/>
            <person name="Bowers K."/>
            <person name="McGinley-Smith S."/>
            <person name="Mohammad A.W."/>
            <person name="Gnirke A."/>
            <person name="Yurkov A.M."/>
            <person name="Nowrousian M."/>
            <person name="Sun S."/>
            <person name="Cuomo C.A."/>
            <person name="Heitman J."/>
        </authorList>
    </citation>
    <scope>NUCLEOTIDE SEQUENCE [LARGE SCALE GENOMIC DNA]</scope>
    <source>
        <strain evidence="6 7">CBS 13917</strain>
    </source>
</reference>
<keyword evidence="7" id="KW-1185">Reference proteome</keyword>
<feature type="domain" description="Zn(2)-C6 fungal-type" evidence="5">
    <location>
        <begin position="33"/>
        <end position="62"/>
    </location>
</feature>